<dbReference type="PANTHER" id="PTHR45724:SF13">
    <property type="entry name" value="AQUAPORIN NIP1-1-RELATED"/>
    <property type="match status" value="1"/>
</dbReference>
<evidence type="ECO:0000256" key="4">
    <source>
        <dbReference type="ARBA" id="ARBA00022989"/>
    </source>
</evidence>
<dbReference type="AlphaFoldDB" id="A0AAJ3TUY4"/>
<evidence type="ECO:0000256" key="6">
    <source>
        <dbReference type="RuleBase" id="RU000477"/>
    </source>
</evidence>
<dbReference type="GO" id="GO:0016020">
    <property type="term" value="C:membrane"/>
    <property type="evidence" value="ECO:0007669"/>
    <property type="project" value="UniProtKB-SubCell"/>
</dbReference>
<dbReference type="Proteomes" id="UP000193387">
    <property type="component" value="Unassembled WGS sequence"/>
</dbReference>
<feature type="transmembrane region" description="Helical" evidence="7">
    <location>
        <begin position="172"/>
        <end position="193"/>
    </location>
</feature>
<sequence length="209" mass="21120">MGTFFLVFTCGAAAGSGSTLAPLAIGAVLMVMVYAGGHISGGHYNPAVTLAVLVRRGIGARDAAGYWIAQCVAGVVAAAVVRWIVGPVHAGAPAHRPAAVFVVEALFTFALCYVVLNVATRSRDRGNSYFGLAIGFTVVSGVFAVGGISGGLFNPAVTVAAVAMGIIAWPALWIYVAAQGVAAAAAGIAFLLLDPDERRSGRNASESAI</sequence>
<evidence type="ECO:0000256" key="5">
    <source>
        <dbReference type="ARBA" id="ARBA00023136"/>
    </source>
</evidence>
<feature type="transmembrane region" description="Helical" evidence="7">
    <location>
        <begin position="66"/>
        <end position="85"/>
    </location>
</feature>
<evidence type="ECO:0000313" key="9">
    <source>
        <dbReference type="Proteomes" id="UP000193387"/>
    </source>
</evidence>
<dbReference type="EMBL" id="LQPR01000030">
    <property type="protein sequence ID" value="ORW71471.1"/>
    <property type="molecule type" value="Genomic_DNA"/>
</dbReference>
<gene>
    <name evidence="8" type="ORF">AWC23_14580</name>
</gene>
<comment type="similarity">
    <text evidence="6">Belongs to the MIP/aquaporin (TC 1.A.8) family.</text>
</comment>
<keyword evidence="9" id="KW-1185">Reference proteome</keyword>
<dbReference type="PRINTS" id="PR00783">
    <property type="entry name" value="MINTRINSICP"/>
</dbReference>
<dbReference type="InterPro" id="IPR034294">
    <property type="entry name" value="Aquaporin_transptr"/>
</dbReference>
<dbReference type="PROSITE" id="PS00221">
    <property type="entry name" value="MIP"/>
    <property type="match status" value="1"/>
</dbReference>
<dbReference type="GO" id="GO:0015267">
    <property type="term" value="F:channel activity"/>
    <property type="evidence" value="ECO:0007669"/>
    <property type="project" value="InterPro"/>
</dbReference>
<evidence type="ECO:0000313" key="8">
    <source>
        <dbReference type="EMBL" id="ORW71471.1"/>
    </source>
</evidence>
<dbReference type="PANTHER" id="PTHR45724">
    <property type="entry name" value="AQUAPORIN NIP2-1"/>
    <property type="match status" value="1"/>
</dbReference>
<evidence type="ECO:0000256" key="1">
    <source>
        <dbReference type="ARBA" id="ARBA00004141"/>
    </source>
</evidence>
<reference evidence="8 9" key="1">
    <citation type="submission" date="2016-01" db="EMBL/GenBank/DDBJ databases">
        <title>The new phylogeny of the genus Mycobacterium.</title>
        <authorList>
            <person name="Tarcisio F."/>
            <person name="Conor M."/>
            <person name="Antonella G."/>
            <person name="Elisabetta G."/>
            <person name="Giulia F.S."/>
            <person name="Sara T."/>
            <person name="Anna F."/>
            <person name="Clotilde B."/>
            <person name="Roberto B."/>
            <person name="Veronica D.S."/>
            <person name="Fabio R."/>
            <person name="Monica P."/>
            <person name="Olivier J."/>
            <person name="Enrico T."/>
            <person name="Nicola S."/>
        </authorList>
    </citation>
    <scope>NUCLEOTIDE SEQUENCE [LARGE SCALE GENOMIC DNA]</scope>
    <source>
        <strain evidence="8 9">DSM 44616</strain>
    </source>
</reference>
<organism evidence="8 9">
    <name type="scientific">Mycobacterium saskatchewanense</name>
    <dbReference type="NCBI Taxonomy" id="220927"/>
    <lineage>
        <taxon>Bacteria</taxon>
        <taxon>Bacillati</taxon>
        <taxon>Actinomycetota</taxon>
        <taxon>Actinomycetes</taxon>
        <taxon>Mycobacteriales</taxon>
        <taxon>Mycobacteriaceae</taxon>
        <taxon>Mycobacterium</taxon>
        <taxon>Mycobacterium simiae complex</taxon>
    </lineage>
</organism>
<protein>
    <submittedName>
        <fullName evidence="8">Porin</fullName>
    </submittedName>
</protein>
<evidence type="ECO:0000256" key="2">
    <source>
        <dbReference type="ARBA" id="ARBA00022448"/>
    </source>
</evidence>
<name>A0AAJ3TUY4_9MYCO</name>
<evidence type="ECO:0000256" key="3">
    <source>
        <dbReference type="ARBA" id="ARBA00022692"/>
    </source>
</evidence>
<evidence type="ECO:0000256" key="7">
    <source>
        <dbReference type="SAM" id="Phobius"/>
    </source>
</evidence>
<keyword evidence="5 7" id="KW-0472">Membrane</keyword>
<feature type="transmembrane region" description="Helical" evidence="7">
    <location>
        <begin position="128"/>
        <end position="152"/>
    </location>
</feature>
<dbReference type="InterPro" id="IPR022357">
    <property type="entry name" value="MIP_CS"/>
</dbReference>
<keyword evidence="2 6" id="KW-0813">Transport</keyword>
<keyword evidence="4 7" id="KW-1133">Transmembrane helix</keyword>
<feature type="transmembrane region" description="Helical" evidence="7">
    <location>
        <begin position="97"/>
        <end position="116"/>
    </location>
</feature>
<proteinExistence type="inferred from homology"/>
<dbReference type="SUPFAM" id="SSF81338">
    <property type="entry name" value="Aquaporin-like"/>
    <property type="match status" value="1"/>
</dbReference>
<dbReference type="Gene3D" id="1.20.1080.10">
    <property type="entry name" value="Glycerol uptake facilitator protein"/>
    <property type="match status" value="1"/>
</dbReference>
<comment type="subcellular location">
    <subcellularLocation>
        <location evidence="1">Membrane</location>
        <topology evidence="1">Multi-pass membrane protein</topology>
    </subcellularLocation>
</comment>
<keyword evidence="3 6" id="KW-0812">Transmembrane</keyword>
<dbReference type="InterPro" id="IPR000425">
    <property type="entry name" value="MIP"/>
</dbReference>
<dbReference type="Pfam" id="PF00230">
    <property type="entry name" value="MIP"/>
    <property type="match status" value="1"/>
</dbReference>
<dbReference type="InterPro" id="IPR023271">
    <property type="entry name" value="Aquaporin-like"/>
</dbReference>
<comment type="caution">
    <text evidence="8">The sequence shown here is derived from an EMBL/GenBank/DDBJ whole genome shotgun (WGS) entry which is preliminary data.</text>
</comment>
<accession>A0AAJ3TUY4</accession>